<evidence type="ECO:0000313" key="2">
    <source>
        <dbReference type="Proteomes" id="UP000737018"/>
    </source>
</evidence>
<dbReference type="Proteomes" id="UP000737018">
    <property type="component" value="Unassembled WGS sequence"/>
</dbReference>
<evidence type="ECO:0000313" key="1">
    <source>
        <dbReference type="EMBL" id="KAF3966679.1"/>
    </source>
</evidence>
<name>A0A8J4RKK2_9ROSI</name>
<accession>A0A8J4RKK2</accession>
<reference evidence="1" key="1">
    <citation type="submission" date="2020-03" db="EMBL/GenBank/DDBJ databases">
        <title>Castanea mollissima Vanexum genome sequencing.</title>
        <authorList>
            <person name="Staton M."/>
        </authorList>
    </citation>
    <scope>NUCLEOTIDE SEQUENCE</scope>
    <source>
        <tissue evidence="1">Leaf</tissue>
    </source>
</reference>
<dbReference type="EMBL" id="JRKL02001009">
    <property type="protein sequence ID" value="KAF3966679.1"/>
    <property type="molecule type" value="Genomic_DNA"/>
</dbReference>
<comment type="caution">
    <text evidence="1">The sequence shown here is derived from an EMBL/GenBank/DDBJ whole genome shotgun (WGS) entry which is preliminary data.</text>
</comment>
<gene>
    <name evidence="1" type="ORF">CMV_009247</name>
</gene>
<sequence length="89" mass="10160">MEYRKLKDQDEDGNGGVDVIESQKALSVTNVPTLGDTTIDWSKWKLKLSTTFDEVIVYPIPALLYLVKNLLQYHILQHLDAPGYQILKI</sequence>
<keyword evidence="2" id="KW-1185">Reference proteome</keyword>
<proteinExistence type="predicted"/>
<dbReference type="AlphaFoldDB" id="A0A8J4RKK2"/>
<organism evidence="1 2">
    <name type="scientific">Castanea mollissima</name>
    <name type="common">Chinese chestnut</name>
    <dbReference type="NCBI Taxonomy" id="60419"/>
    <lineage>
        <taxon>Eukaryota</taxon>
        <taxon>Viridiplantae</taxon>
        <taxon>Streptophyta</taxon>
        <taxon>Embryophyta</taxon>
        <taxon>Tracheophyta</taxon>
        <taxon>Spermatophyta</taxon>
        <taxon>Magnoliopsida</taxon>
        <taxon>eudicotyledons</taxon>
        <taxon>Gunneridae</taxon>
        <taxon>Pentapetalae</taxon>
        <taxon>rosids</taxon>
        <taxon>fabids</taxon>
        <taxon>Fagales</taxon>
        <taxon>Fagaceae</taxon>
        <taxon>Castanea</taxon>
    </lineage>
</organism>
<protein>
    <submittedName>
        <fullName evidence="1">Uncharacterized protein</fullName>
    </submittedName>
</protein>
<dbReference type="OrthoDB" id="1710559at2759"/>